<gene>
    <name evidence="3" type="ORF">KPS_000818</name>
</gene>
<feature type="signal peptide" evidence="1">
    <location>
        <begin position="1"/>
        <end position="24"/>
    </location>
</feature>
<sequence>MKRIVSTICSTIIISALMMSSAWASPIASWDYTVDGAFISWATTVGTSGDYSSPVQGITTNVADYKYLAYDLDAGVPVPPGTYAEGYSKLSWGDYVWSGPGPVYSQVPGASLSSIGITASSGTLITDGPASLGMQLYHDNNVILGGSIQLESGMVRAILALTPSGFPPLPVFSTTLDFLFFETPNGTPTESDVFVLLNPEVTEETFHYYGVDYVFSFGGSFGLIPDAYLALLGLPAGSVGWITTENALTTHDTFVSITALPTPEPTSIILMGLGLPGLFGLRRHARA</sequence>
<organism evidence="3 4">
    <name type="scientific">Nitratidesulfovibrio liaohensis</name>
    <dbReference type="NCBI Taxonomy" id="2604158"/>
    <lineage>
        <taxon>Bacteria</taxon>
        <taxon>Pseudomonadati</taxon>
        <taxon>Thermodesulfobacteriota</taxon>
        <taxon>Desulfovibrionia</taxon>
        <taxon>Desulfovibrionales</taxon>
        <taxon>Desulfovibrionaceae</taxon>
        <taxon>Nitratidesulfovibrio</taxon>
    </lineage>
</organism>
<dbReference type="InterPro" id="IPR013424">
    <property type="entry name" value="Ice-binding_C"/>
</dbReference>
<feature type="domain" description="Ice-binding protein C-terminal" evidence="2">
    <location>
        <begin position="261"/>
        <end position="283"/>
    </location>
</feature>
<evidence type="ECO:0000313" key="3">
    <source>
        <dbReference type="EMBL" id="WMW66255.1"/>
    </source>
</evidence>
<keyword evidence="1" id="KW-0732">Signal</keyword>
<accession>A0ABY9R6L2</accession>
<dbReference type="Proteomes" id="UP001180616">
    <property type="component" value="Chromosome"/>
</dbReference>
<dbReference type="NCBIfam" id="NF038125">
    <property type="entry name" value="PEP_CTERM_THxN"/>
    <property type="match status" value="1"/>
</dbReference>
<feature type="chain" id="PRO_5046881321" evidence="1">
    <location>
        <begin position="25"/>
        <end position="287"/>
    </location>
</feature>
<evidence type="ECO:0000256" key="1">
    <source>
        <dbReference type="SAM" id="SignalP"/>
    </source>
</evidence>
<dbReference type="NCBIfam" id="TIGR02595">
    <property type="entry name" value="PEP_CTERM"/>
    <property type="match status" value="1"/>
</dbReference>
<evidence type="ECO:0000313" key="4">
    <source>
        <dbReference type="Proteomes" id="UP001180616"/>
    </source>
</evidence>
<dbReference type="EMBL" id="CP133659">
    <property type="protein sequence ID" value="WMW66255.1"/>
    <property type="molecule type" value="Genomic_DNA"/>
</dbReference>
<evidence type="ECO:0000259" key="2">
    <source>
        <dbReference type="Pfam" id="PF07589"/>
    </source>
</evidence>
<proteinExistence type="predicted"/>
<name>A0ABY9R6L2_9BACT</name>
<dbReference type="Pfam" id="PF07589">
    <property type="entry name" value="PEP-CTERM"/>
    <property type="match status" value="1"/>
</dbReference>
<reference evidence="3" key="1">
    <citation type="submission" date="2023-09" db="EMBL/GenBank/DDBJ databases">
        <authorList>
            <consortium name="CW5 consortium"/>
            <person name="Lu C.-W."/>
        </authorList>
    </citation>
    <scope>NUCLEOTIDE SEQUENCE</scope>
    <source>
        <strain evidence="3">KPS</strain>
    </source>
</reference>
<dbReference type="RefSeq" id="WP_309542159.1">
    <property type="nucleotide sequence ID" value="NZ_CP133659.1"/>
</dbReference>
<protein>
    <submittedName>
        <fullName evidence="3">THxN family PEP-CTERM protein</fullName>
    </submittedName>
</protein>
<keyword evidence="4" id="KW-1185">Reference proteome</keyword>